<dbReference type="PANTHER" id="PTHR46689:SF1">
    <property type="entry name" value="PHOD-LIKE PHOSPHATASE DOMAIN-CONTAINING PROTEIN"/>
    <property type="match status" value="1"/>
</dbReference>
<dbReference type="PANTHER" id="PTHR46689">
    <property type="entry name" value="MEMBRANE PROTEIN, PUTATIVE-RELATED"/>
    <property type="match status" value="1"/>
</dbReference>
<dbReference type="InterPro" id="IPR043904">
    <property type="entry name" value="PhoD_2-like"/>
</dbReference>
<accession>A0A167HG99</accession>
<feature type="domain" description="PhoD-like phosphatase" evidence="2">
    <location>
        <begin position="1185"/>
        <end position="1343"/>
    </location>
</feature>
<dbReference type="STRING" id="1081105.A0A167HG99"/>
<evidence type="ECO:0000256" key="1">
    <source>
        <dbReference type="SAM" id="MobiDB-lite"/>
    </source>
</evidence>
<name>A0A167HG99_METRR</name>
<feature type="compositionally biased region" description="Low complexity" evidence="1">
    <location>
        <begin position="64"/>
        <end position="78"/>
    </location>
</feature>
<feature type="region of interest" description="Disordered" evidence="1">
    <location>
        <begin position="1"/>
        <end position="98"/>
    </location>
</feature>
<sequence length="1673" mass="185568">MAAQQQQQWGLFPDSHGSQGLGDESDDYTYTHPTHEHRRSLDAQPSRRSRSNRTSVQTANTDAPTESTFSPHSPTSSSFLGAAQGLAPRPPSYQRPVFAAHPAQDLAVGTAADAGASDFSFSQEPLSVVAEELTCRLDRQSAEQYPRPSLGAASQTPQNPQASQASQASQAAQEASRQAPQALAAASELLPGPPVSTHRPHATPGQLYTKADINSNYVSPTSLQQQYLPSGRLAVDDAMEPEGYYTTRREEHSDFPTRQIHDVTGAVAPSVIPQNIAAGGPRRASATLPSERRKKFANDHSPLQRLELTLDSMTKEEKRARVRAAEQRARERAAKRAAETSTDQSTKPQHRLMLIDTQGYHPEANASTTPITAGTSPAENVRRGQEYLQHQSQHRQQPVPSRHPPGGADLSYATSPSAATQWSEQHEEDGPSKFGPPRRNLSFRERAAQNEKEPPLNQTTSPSQPAAFFSGGLSGGTNISRNGTNKSSKGPSCDQGSSIRPNTEREVPASATSKPRKSTQEAYGAPGSLPRAIRDKELPPVPIAQVRGQGIQRRATEPIYEKGFSFNAEDTSHTISGNPKTNSRHGPDAEQQDLAVATGRLETQDSNLSDENTPQHRVSNLVFRDPETLRPGEGLYKPPVWLDEYQNATVGSLGGTLLDLTEDHACGDRNKAWWENRNGRRNSAYPSRPRKAEAFDGEYDDTNAPTRFKPPLYLKCGPLLRYCGIRREKVPVRSPNSALSDREIWRGSVLIVTQDSESSYDIAPMLRLFLQDIQLLPPPPHQVNGDLPPEHVDPIAGHPKLGRRGETIYVRPVEHLEEALDLSRNETDEGLYEKSRSPPDVPPPNGATELPQSFAGRQKRIEIDGEKLQKYKDLRGFRLHQERGCTFWRFNIEIELREKQQRIAYRINRGPSMAFWVPPRGQAMNIMFHSCNGFSASVNPDDLSGPDPMWRDVLNTHQSRPFHVMIGGGDQIYNDSVAHECGLFDEWLGIRHPQRKHAAAFTSDMQDEMEEFYFERYCMWFSQGLFSLAASQIPMVNIYDDHDIFDGYGSYPHHYMSSPVFAGLGAVAFKYYMLFQHQSVLTETENTEPSWILGQDPGPYIKELSHSVYVSMGGKVALLAVDCRTERTEHDVLNTDTWEKIINRMYAEVRRGHVEHLLVLLGVPIAYPRLVWLENILTSRLMDPVKALGRTGMFGKALNNIDGGVEVLDDLNDHWTAKNHKRERSIIMEDLQDLAIDKSLRITILSGDVHLAAVGQFYSNPKLGLSKHKDPRYMINVVSSAIANTPPSDLLADVLNKRNKVHHFDKQTDESMVPLFYHGVDGKPRNNKHLLPHRNWCSIRPWSPGRTPPPTPPLSTYDRSPSPPSVMNSNGGGNAKGLFRRLSLGAGSRSTSNHYDGSRTSVRGDRPPVSGGVGGLFRSLSRRGSTDGSRPAKLTRTMSLGSGEGKKGFFSLGRPGGKNRPDDGGINGRWGGESDDEEDGYFVNSHPSHAVQPSGLRGGGTHDDHEFSDDDDARFTARPPQRAKITGSQQAGAIRGDDESEPVKRPFLRTPTGLSVKQLRKAEQYTVDLEGGLDICLNVEVNPKDPTGITVPYRLLVPRLQYEYNPADDELSQPAKESQQPTGFKRFLSFRKKSEKARPQREEEVEDEDREESDGGEADDYMSDESSYVPPRR</sequence>
<organism evidence="3 4">
    <name type="scientific">Metarhizium rileyi (strain RCEF 4871)</name>
    <name type="common">Nomuraea rileyi</name>
    <dbReference type="NCBI Taxonomy" id="1649241"/>
    <lineage>
        <taxon>Eukaryota</taxon>
        <taxon>Fungi</taxon>
        <taxon>Dikarya</taxon>
        <taxon>Ascomycota</taxon>
        <taxon>Pezizomycotina</taxon>
        <taxon>Sordariomycetes</taxon>
        <taxon>Hypocreomycetidae</taxon>
        <taxon>Hypocreales</taxon>
        <taxon>Clavicipitaceae</taxon>
        <taxon>Metarhizium</taxon>
    </lineage>
</organism>
<feature type="region of interest" description="Disordered" evidence="1">
    <location>
        <begin position="1512"/>
        <end position="1546"/>
    </location>
</feature>
<feature type="compositionally biased region" description="Polar residues" evidence="1">
    <location>
        <begin position="388"/>
        <end position="399"/>
    </location>
</feature>
<keyword evidence="4" id="KW-1185">Reference proteome</keyword>
<feature type="region of interest" description="Disordered" evidence="1">
    <location>
        <begin position="362"/>
        <end position="591"/>
    </location>
</feature>
<feature type="compositionally biased region" description="Basic and acidic residues" evidence="1">
    <location>
        <begin position="820"/>
        <end position="837"/>
    </location>
</feature>
<reference evidence="3 4" key="1">
    <citation type="journal article" date="2016" name="Genome Biol. Evol.">
        <title>Divergent and convergent evolution of fungal pathogenicity.</title>
        <authorList>
            <person name="Shang Y."/>
            <person name="Xiao G."/>
            <person name="Zheng P."/>
            <person name="Cen K."/>
            <person name="Zhan S."/>
            <person name="Wang C."/>
        </authorList>
    </citation>
    <scope>NUCLEOTIDE SEQUENCE [LARGE SCALE GENOMIC DNA]</scope>
    <source>
        <strain evidence="3 4">RCEF 4871</strain>
    </source>
</reference>
<feature type="region of interest" description="Disordered" evidence="1">
    <location>
        <begin position="310"/>
        <end position="350"/>
    </location>
</feature>
<feature type="compositionally biased region" description="Low complexity" evidence="1">
    <location>
        <begin position="152"/>
        <end position="190"/>
    </location>
</feature>
<evidence type="ECO:0000313" key="4">
    <source>
        <dbReference type="Proteomes" id="UP000243498"/>
    </source>
</evidence>
<dbReference type="CDD" id="cd07389">
    <property type="entry name" value="MPP_PhoD"/>
    <property type="match status" value="1"/>
</dbReference>
<dbReference type="GO" id="GO:0016020">
    <property type="term" value="C:membrane"/>
    <property type="evidence" value="ECO:0007669"/>
    <property type="project" value="TreeGrafter"/>
</dbReference>
<feature type="region of interest" description="Disordered" evidence="1">
    <location>
        <begin position="1339"/>
        <end position="1478"/>
    </location>
</feature>
<feature type="region of interest" description="Disordered" evidence="1">
    <location>
        <begin position="139"/>
        <end position="213"/>
    </location>
</feature>
<dbReference type="Proteomes" id="UP000243498">
    <property type="component" value="Unassembled WGS sequence"/>
</dbReference>
<feature type="compositionally biased region" description="Polar residues" evidence="1">
    <location>
        <begin position="52"/>
        <end position="63"/>
    </location>
</feature>
<dbReference type="OrthoDB" id="9999821at2759"/>
<dbReference type="SUPFAM" id="SSF56300">
    <property type="entry name" value="Metallo-dependent phosphatases"/>
    <property type="match status" value="1"/>
</dbReference>
<feature type="region of interest" description="Disordered" evidence="1">
    <location>
        <begin position="1609"/>
        <end position="1673"/>
    </location>
</feature>
<feature type="domain" description="PhoD-like phosphatase" evidence="2">
    <location>
        <begin position="924"/>
        <end position="1177"/>
    </location>
</feature>
<feature type="compositionally biased region" description="Basic and acidic residues" evidence="1">
    <location>
        <begin position="442"/>
        <end position="454"/>
    </location>
</feature>
<dbReference type="OMA" id="MWRGSIM"/>
<feature type="compositionally biased region" description="Polar residues" evidence="1">
    <location>
        <begin position="1388"/>
        <end position="1401"/>
    </location>
</feature>
<proteinExistence type="predicted"/>
<comment type="caution">
    <text evidence="3">The sequence shown here is derived from an EMBL/GenBank/DDBJ whole genome shotgun (WGS) entry which is preliminary data.</text>
</comment>
<feature type="compositionally biased region" description="Basic and acidic residues" evidence="1">
    <location>
        <begin position="313"/>
        <end position="338"/>
    </location>
</feature>
<feature type="compositionally biased region" description="Polar residues" evidence="1">
    <location>
        <begin position="412"/>
        <end position="423"/>
    </location>
</feature>
<gene>
    <name evidence="3" type="ORF">NOR_02373</name>
</gene>
<evidence type="ECO:0000313" key="3">
    <source>
        <dbReference type="EMBL" id="OAA47883.1"/>
    </source>
</evidence>
<dbReference type="Pfam" id="PF19050">
    <property type="entry name" value="PhoD_2"/>
    <property type="match status" value="2"/>
</dbReference>
<dbReference type="InterPro" id="IPR018946">
    <property type="entry name" value="PhoD-like_MPP"/>
</dbReference>
<dbReference type="Gene3D" id="3.60.21.70">
    <property type="entry name" value="PhoD-like phosphatase"/>
    <property type="match status" value="1"/>
</dbReference>
<feature type="compositionally biased region" description="Acidic residues" evidence="1">
    <location>
        <begin position="1643"/>
        <end position="1663"/>
    </location>
</feature>
<dbReference type="InterPro" id="IPR038607">
    <property type="entry name" value="PhoD-like_sf"/>
</dbReference>
<feature type="compositionally biased region" description="Polar residues" evidence="1">
    <location>
        <begin position="365"/>
        <end position="378"/>
    </location>
</feature>
<dbReference type="EMBL" id="AZHC01000005">
    <property type="protein sequence ID" value="OAA47883.1"/>
    <property type="molecule type" value="Genomic_DNA"/>
</dbReference>
<dbReference type="InterPro" id="IPR029052">
    <property type="entry name" value="Metallo-depent_PP-like"/>
</dbReference>
<feature type="compositionally biased region" description="Basic and acidic residues" evidence="1">
    <location>
        <begin position="1535"/>
        <end position="1544"/>
    </location>
</feature>
<evidence type="ECO:0000259" key="2">
    <source>
        <dbReference type="Pfam" id="PF19050"/>
    </source>
</evidence>
<feature type="compositionally biased region" description="Polar residues" evidence="1">
    <location>
        <begin position="476"/>
        <end position="501"/>
    </location>
</feature>
<feature type="region of interest" description="Disordered" evidence="1">
    <location>
        <begin position="820"/>
        <end position="855"/>
    </location>
</feature>
<protein>
    <recommendedName>
        <fullName evidence="2">PhoD-like phosphatase domain-containing protein</fullName>
    </recommendedName>
</protein>
<feature type="region of interest" description="Disordered" evidence="1">
    <location>
        <begin position="679"/>
        <end position="702"/>
    </location>
</feature>